<name>A0ABS4PW70_9PSEU</name>
<dbReference type="RefSeq" id="WP_209666819.1">
    <property type="nucleotide sequence ID" value="NZ_JAGGMS010000001.1"/>
</dbReference>
<organism evidence="4 5">
    <name type="scientific">Amycolatopsis magusensis</name>
    <dbReference type="NCBI Taxonomy" id="882444"/>
    <lineage>
        <taxon>Bacteria</taxon>
        <taxon>Bacillati</taxon>
        <taxon>Actinomycetota</taxon>
        <taxon>Actinomycetes</taxon>
        <taxon>Pseudonocardiales</taxon>
        <taxon>Pseudonocardiaceae</taxon>
        <taxon>Amycolatopsis</taxon>
    </lineage>
</organism>
<comment type="caution">
    <text evidence="4">The sequence shown here is derived from an EMBL/GenBank/DDBJ whole genome shotgun (WGS) entry which is preliminary data.</text>
</comment>
<keyword evidence="5" id="KW-1185">Reference proteome</keyword>
<dbReference type="Pfam" id="PF00571">
    <property type="entry name" value="CBS"/>
    <property type="match status" value="2"/>
</dbReference>
<dbReference type="PROSITE" id="PS51371">
    <property type="entry name" value="CBS"/>
    <property type="match status" value="2"/>
</dbReference>
<feature type="domain" description="CBS" evidence="3">
    <location>
        <begin position="73"/>
        <end position="129"/>
    </location>
</feature>
<dbReference type="PANTHER" id="PTHR43080">
    <property type="entry name" value="CBS DOMAIN-CONTAINING PROTEIN CBSX3, MITOCHONDRIAL"/>
    <property type="match status" value="1"/>
</dbReference>
<gene>
    <name evidence="4" type="ORF">JOM49_005202</name>
</gene>
<evidence type="ECO:0000256" key="1">
    <source>
        <dbReference type="ARBA" id="ARBA00023122"/>
    </source>
</evidence>
<dbReference type="InterPro" id="IPR000644">
    <property type="entry name" value="CBS_dom"/>
</dbReference>
<evidence type="ECO:0000313" key="4">
    <source>
        <dbReference type="EMBL" id="MBP2183676.1"/>
    </source>
</evidence>
<feature type="domain" description="CBS" evidence="3">
    <location>
        <begin position="7"/>
        <end position="65"/>
    </location>
</feature>
<dbReference type="SMART" id="SM00116">
    <property type="entry name" value="CBS"/>
    <property type="match status" value="2"/>
</dbReference>
<evidence type="ECO:0000313" key="5">
    <source>
        <dbReference type="Proteomes" id="UP000741013"/>
    </source>
</evidence>
<dbReference type="SUPFAM" id="SSF54631">
    <property type="entry name" value="CBS-domain pair"/>
    <property type="match status" value="1"/>
</dbReference>
<dbReference type="Proteomes" id="UP000741013">
    <property type="component" value="Unassembled WGS sequence"/>
</dbReference>
<evidence type="ECO:0000259" key="3">
    <source>
        <dbReference type="PROSITE" id="PS51371"/>
    </source>
</evidence>
<proteinExistence type="predicted"/>
<dbReference type="InterPro" id="IPR046342">
    <property type="entry name" value="CBS_dom_sf"/>
</dbReference>
<dbReference type="EMBL" id="JAGGMS010000001">
    <property type="protein sequence ID" value="MBP2183676.1"/>
    <property type="molecule type" value="Genomic_DNA"/>
</dbReference>
<dbReference type="InterPro" id="IPR051257">
    <property type="entry name" value="Diverse_CBS-Domain"/>
</dbReference>
<keyword evidence="1 2" id="KW-0129">CBS domain</keyword>
<dbReference type="PANTHER" id="PTHR43080:SF29">
    <property type="entry name" value="OS02G0818000 PROTEIN"/>
    <property type="match status" value="1"/>
</dbReference>
<reference evidence="4 5" key="1">
    <citation type="submission" date="2021-03" db="EMBL/GenBank/DDBJ databases">
        <title>Sequencing the genomes of 1000 actinobacteria strains.</title>
        <authorList>
            <person name="Klenk H.-P."/>
        </authorList>
    </citation>
    <scope>NUCLEOTIDE SEQUENCE [LARGE SCALE GENOMIC DNA]</scope>
    <source>
        <strain evidence="4 5">DSM 45510</strain>
    </source>
</reference>
<accession>A0ABS4PW70</accession>
<sequence length="195" mass="20715">MRARDVMSKPVLAVAPDATVKEAADLLVHHGFTALPVLGEQRELLGVVSEADLVADRFPVQLGPTAQLVSEVMTTPARSVGAEADMADVARLMLGGHTRSVPVTEGGQVVGVVTRHDLVRALARDDEALTRDIQRRLAFFGGQGRWTVEVRNGEALVIDQFDSAADRQVATVLAQTVPGVVKARCEAATRAESGT</sequence>
<evidence type="ECO:0000256" key="2">
    <source>
        <dbReference type="PROSITE-ProRule" id="PRU00703"/>
    </source>
</evidence>
<protein>
    <submittedName>
        <fullName evidence="4">CBS domain-containing protein</fullName>
    </submittedName>
</protein>
<dbReference type="Gene3D" id="3.10.580.10">
    <property type="entry name" value="CBS-domain"/>
    <property type="match status" value="1"/>
</dbReference>